<dbReference type="BioCyc" id="IAGG583356:GHAH-1459-MONOMER"/>
<dbReference type="Proteomes" id="UP000001304">
    <property type="component" value="Chromosome"/>
</dbReference>
<keyword evidence="2" id="KW-1185">Reference proteome</keyword>
<organism evidence="1 2">
    <name type="scientific">Ignisphaera aggregans (strain DSM 17230 / JCM 13409 / AQ1.S1)</name>
    <dbReference type="NCBI Taxonomy" id="583356"/>
    <lineage>
        <taxon>Archaea</taxon>
        <taxon>Thermoproteota</taxon>
        <taxon>Thermoprotei</taxon>
        <taxon>Desulfurococcales</taxon>
        <taxon>Desulfurococcaceae</taxon>
        <taxon>Ignisphaera</taxon>
    </lineage>
</organism>
<reference evidence="1 2" key="1">
    <citation type="journal article" date="2010" name="Stand. Genomic Sci.">
        <title>Complete genome sequence of Ignisphaera aggregans type strain (AQ1.S1).</title>
        <authorList>
            <person name="Goker M."/>
            <person name="Held B."/>
            <person name="Lapidus A."/>
            <person name="Nolan M."/>
            <person name="Spring S."/>
            <person name="Yasawong M."/>
            <person name="Lucas S."/>
            <person name="Glavina Del Rio T."/>
            <person name="Tice H."/>
            <person name="Cheng J.F."/>
            <person name="Goodwin L."/>
            <person name="Tapia R."/>
            <person name="Pitluck S."/>
            <person name="Liolios K."/>
            <person name="Ivanova N."/>
            <person name="Mavromatis K."/>
            <person name="Mikhailova N."/>
            <person name="Pati A."/>
            <person name="Chen A."/>
            <person name="Palaniappan K."/>
            <person name="Brambilla E."/>
            <person name="Land M."/>
            <person name="Hauser L."/>
            <person name="Chang Y.J."/>
            <person name="Jeffries C.D."/>
            <person name="Brettin T."/>
            <person name="Detter J.C."/>
            <person name="Han C."/>
            <person name="Rohde M."/>
            <person name="Sikorski J."/>
            <person name="Woyke T."/>
            <person name="Bristow J."/>
            <person name="Eisen J.A."/>
            <person name="Markowitz V."/>
            <person name="Hugenholtz P."/>
            <person name="Kyrpides N.C."/>
            <person name="Klenk H.P."/>
        </authorList>
    </citation>
    <scope>NUCLEOTIDE SEQUENCE [LARGE SCALE GENOMIC DNA]</scope>
    <source>
        <strain evidence="2">DSM 17230 / JCM 13409 / AQ1.S1</strain>
    </source>
</reference>
<dbReference type="KEGG" id="iag:Igag_1470"/>
<accession>E0SQL6</accession>
<dbReference type="AlphaFoldDB" id="E0SQL6"/>
<dbReference type="STRING" id="583356.Igag_1470"/>
<dbReference type="EMBL" id="CP002098">
    <property type="protein sequence ID" value="ADM28272.1"/>
    <property type="molecule type" value="Genomic_DNA"/>
</dbReference>
<dbReference type="HOGENOM" id="CLU_955139_0_0_2"/>
<proteinExistence type="predicted"/>
<sequence>MNNIVRHDNRKESVLFPPISIAPYLLIRNYNLLFIPYSYLIFIERINPSDPLDFDLFVNDVLLIFSKIKKLFKDEYEFLFLFDTELFYEELIFYIPTIVIPRNHPIPYNNIILSLDTKMSMSTCYVEDLFKILIPSPNNNVNIKNDSDTIMKINCETHDICNPLTCLSTHDATNKEFIFPNVEQLLGFLNDNSKLKKHMIIEIWSCISPIKLHRRINQSYYLWSPIPQRQYFEALTKFIMYMKTPYIETCYIISPKNGLSEYGSINSNRVWLSSILNPIIHRIEKIYVYIY</sequence>
<name>E0SQL6_IGNAA</name>
<evidence type="ECO:0000313" key="2">
    <source>
        <dbReference type="Proteomes" id="UP000001304"/>
    </source>
</evidence>
<evidence type="ECO:0000313" key="1">
    <source>
        <dbReference type="EMBL" id="ADM28272.1"/>
    </source>
</evidence>
<gene>
    <name evidence="1" type="ordered locus">Igag_1470</name>
</gene>
<protein>
    <submittedName>
        <fullName evidence="1">Uncharacterized protein</fullName>
    </submittedName>
</protein>